<evidence type="ECO:0008006" key="4">
    <source>
        <dbReference type="Google" id="ProtNLM"/>
    </source>
</evidence>
<dbReference type="Proteomes" id="UP000193391">
    <property type="component" value="Unassembled WGS sequence"/>
</dbReference>
<keyword evidence="3" id="KW-1185">Reference proteome</keyword>
<proteinExistence type="predicted"/>
<dbReference type="AlphaFoldDB" id="A0A1Y2L2S5"/>
<sequence>MKARIFGIFACLVLGACSTAIETRTAMPEDIQHNLAVDDVLVTAPSTDIEKAVLERLKTAVEQGFAAEVKGAKPVHVNITVNDFKVQSGAGRFFLGALMGANHMDVSVQVTDDAGVELAVFDVRREANPGGLGAFYSQTNATIDETAKGVVAAVMGRPVDEEKKKS</sequence>
<dbReference type="Pfam" id="PF14366">
    <property type="entry name" value="DUF4410"/>
    <property type="match status" value="1"/>
</dbReference>
<organism evidence="2 3">
    <name type="scientific">Thalassospira mesophila</name>
    <dbReference type="NCBI Taxonomy" id="1293891"/>
    <lineage>
        <taxon>Bacteria</taxon>
        <taxon>Pseudomonadati</taxon>
        <taxon>Pseudomonadota</taxon>
        <taxon>Alphaproteobacteria</taxon>
        <taxon>Rhodospirillales</taxon>
        <taxon>Thalassospiraceae</taxon>
        <taxon>Thalassospira</taxon>
    </lineage>
</organism>
<reference evidence="2 3" key="1">
    <citation type="submission" date="2014-03" db="EMBL/GenBank/DDBJ databases">
        <title>The draft genome sequence of Thalassospira mesophila JCM 18969.</title>
        <authorList>
            <person name="Lai Q."/>
            <person name="Shao Z."/>
        </authorList>
    </citation>
    <scope>NUCLEOTIDE SEQUENCE [LARGE SCALE GENOMIC DNA]</scope>
    <source>
        <strain evidence="2 3">JCM 18969</strain>
    </source>
</reference>
<feature type="chain" id="PRO_5012463492" description="DUF4410 domain-containing protein" evidence="1">
    <location>
        <begin position="23"/>
        <end position="166"/>
    </location>
</feature>
<name>A0A1Y2L2S5_9PROT</name>
<comment type="caution">
    <text evidence="2">The sequence shown here is derived from an EMBL/GenBank/DDBJ whole genome shotgun (WGS) entry which is preliminary data.</text>
</comment>
<evidence type="ECO:0000313" key="3">
    <source>
        <dbReference type="Proteomes" id="UP000193391"/>
    </source>
</evidence>
<evidence type="ECO:0000313" key="2">
    <source>
        <dbReference type="EMBL" id="OSQ38872.1"/>
    </source>
</evidence>
<dbReference type="PROSITE" id="PS51257">
    <property type="entry name" value="PROKAR_LIPOPROTEIN"/>
    <property type="match status" value="1"/>
</dbReference>
<dbReference type="OrthoDB" id="7353265at2"/>
<protein>
    <recommendedName>
        <fullName evidence="4">DUF4410 domain-containing protein</fullName>
    </recommendedName>
</protein>
<feature type="signal peptide" evidence="1">
    <location>
        <begin position="1"/>
        <end position="22"/>
    </location>
</feature>
<gene>
    <name evidence="2" type="ORF">TMES_08990</name>
</gene>
<accession>A0A1Y2L2S5</accession>
<dbReference type="InterPro" id="IPR025522">
    <property type="entry name" value="DUF4410"/>
</dbReference>
<keyword evidence="1" id="KW-0732">Signal</keyword>
<dbReference type="EMBL" id="JFKA01000003">
    <property type="protein sequence ID" value="OSQ38872.1"/>
    <property type="molecule type" value="Genomic_DNA"/>
</dbReference>
<evidence type="ECO:0000256" key="1">
    <source>
        <dbReference type="SAM" id="SignalP"/>
    </source>
</evidence>
<dbReference type="RefSeq" id="WP_085581659.1">
    <property type="nucleotide sequence ID" value="NZ_JFKA01000003.1"/>
</dbReference>